<feature type="signal peptide" evidence="1">
    <location>
        <begin position="1"/>
        <end position="19"/>
    </location>
</feature>
<dbReference type="PANTHER" id="PTHR34387">
    <property type="entry name" value="SLR1258 PROTEIN"/>
    <property type="match status" value="1"/>
</dbReference>
<dbReference type="AlphaFoldDB" id="A0A840U0B1"/>
<evidence type="ECO:0000313" key="3">
    <source>
        <dbReference type="Proteomes" id="UP000557307"/>
    </source>
</evidence>
<protein>
    <recommendedName>
        <fullName evidence="4">SIMPL domain-containing protein</fullName>
    </recommendedName>
</protein>
<dbReference type="GO" id="GO:0006974">
    <property type="term" value="P:DNA damage response"/>
    <property type="evidence" value="ECO:0007669"/>
    <property type="project" value="TreeGrafter"/>
</dbReference>
<dbReference type="RefSeq" id="WP_184175351.1">
    <property type="nucleotide sequence ID" value="NZ_JACHGF010000005.1"/>
</dbReference>
<feature type="chain" id="PRO_5032846559" description="SIMPL domain-containing protein" evidence="1">
    <location>
        <begin position="20"/>
        <end position="243"/>
    </location>
</feature>
<keyword evidence="1" id="KW-0732">Signal</keyword>
<comment type="caution">
    <text evidence="2">The sequence shown here is derived from an EMBL/GenBank/DDBJ whole genome shotgun (WGS) entry which is preliminary data.</text>
</comment>
<dbReference type="Gene3D" id="3.30.70.2970">
    <property type="entry name" value="Protein of unknown function (DUF541), domain 2"/>
    <property type="match status" value="1"/>
</dbReference>
<dbReference type="Pfam" id="PF04402">
    <property type="entry name" value="SIMPL"/>
    <property type="match status" value="1"/>
</dbReference>
<dbReference type="Proteomes" id="UP000557307">
    <property type="component" value="Unassembled WGS sequence"/>
</dbReference>
<organism evidence="2 3">
    <name type="scientific">Rhabdobacter roseus</name>
    <dbReference type="NCBI Taxonomy" id="1655419"/>
    <lineage>
        <taxon>Bacteria</taxon>
        <taxon>Pseudomonadati</taxon>
        <taxon>Bacteroidota</taxon>
        <taxon>Cytophagia</taxon>
        <taxon>Cytophagales</taxon>
        <taxon>Cytophagaceae</taxon>
        <taxon>Rhabdobacter</taxon>
    </lineage>
</organism>
<evidence type="ECO:0000313" key="2">
    <source>
        <dbReference type="EMBL" id="MBB5285319.1"/>
    </source>
</evidence>
<sequence length="243" mass="27333">MKKQALLTLTMLVSTLGLAAAQSTRTDEKPTRNIEVTGFAEMEITPDELYFTVSLREYFKDEKNQKDKVTISTLEQQLTKAVAAAGLPKEALTVSGLGGYQNYWDKKKKPSTFLESKQYLLKVDRADKLDGILSKIESRGIQYANISRVDHSQKEELKKQVKINALKAAKEKAVYLLAAIDQKAGPVIMIRELEDNLYYPQPMLAKANVRMMAAESADAAPDSDLEYQKIKISYRMQAAFEIQ</sequence>
<name>A0A840U0B1_9BACT</name>
<proteinExistence type="predicted"/>
<dbReference type="EMBL" id="JACHGF010000005">
    <property type="protein sequence ID" value="MBB5285319.1"/>
    <property type="molecule type" value="Genomic_DNA"/>
</dbReference>
<dbReference type="InterPro" id="IPR007497">
    <property type="entry name" value="SIMPL/DUF541"/>
</dbReference>
<dbReference type="PANTHER" id="PTHR34387:SF1">
    <property type="entry name" value="PERIPLASMIC IMMUNOGENIC PROTEIN"/>
    <property type="match status" value="1"/>
</dbReference>
<evidence type="ECO:0008006" key="4">
    <source>
        <dbReference type="Google" id="ProtNLM"/>
    </source>
</evidence>
<dbReference type="Gene3D" id="3.30.110.170">
    <property type="entry name" value="Protein of unknown function (DUF541), domain 1"/>
    <property type="match status" value="1"/>
</dbReference>
<accession>A0A840U0B1</accession>
<dbReference type="InterPro" id="IPR052022">
    <property type="entry name" value="26kDa_periplasmic_antigen"/>
</dbReference>
<keyword evidence="3" id="KW-1185">Reference proteome</keyword>
<gene>
    <name evidence="2" type="ORF">HNQ92_003476</name>
</gene>
<evidence type="ECO:0000256" key="1">
    <source>
        <dbReference type="SAM" id="SignalP"/>
    </source>
</evidence>
<reference evidence="2 3" key="1">
    <citation type="submission" date="2020-08" db="EMBL/GenBank/DDBJ databases">
        <title>Genomic Encyclopedia of Type Strains, Phase IV (KMG-IV): sequencing the most valuable type-strain genomes for metagenomic binning, comparative biology and taxonomic classification.</title>
        <authorList>
            <person name="Goeker M."/>
        </authorList>
    </citation>
    <scope>NUCLEOTIDE SEQUENCE [LARGE SCALE GENOMIC DNA]</scope>
    <source>
        <strain evidence="2 3">DSM 105074</strain>
    </source>
</reference>